<evidence type="ECO:0000313" key="3">
    <source>
        <dbReference type="EMBL" id="MZR23134.1"/>
    </source>
</evidence>
<dbReference type="EMBL" id="WTVA01000014">
    <property type="protein sequence ID" value="MZR23134.1"/>
    <property type="molecule type" value="Genomic_DNA"/>
</dbReference>
<dbReference type="PANTHER" id="PTHR42743:SF11">
    <property type="entry name" value="AMINODEOXYCHORISMATE LYASE"/>
    <property type="match status" value="1"/>
</dbReference>
<dbReference type="PANTHER" id="PTHR42743">
    <property type="entry name" value="AMINO-ACID AMINOTRANSFERASE"/>
    <property type="match status" value="1"/>
</dbReference>
<accession>A0A845MJJ9</accession>
<evidence type="ECO:0000256" key="2">
    <source>
        <dbReference type="ARBA" id="ARBA00023304"/>
    </source>
</evidence>
<organism evidence="3 4">
    <name type="scientific">Sneathiella chungangensis</name>
    <dbReference type="NCBI Taxonomy" id="1418234"/>
    <lineage>
        <taxon>Bacteria</taxon>
        <taxon>Pseudomonadati</taxon>
        <taxon>Pseudomonadota</taxon>
        <taxon>Alphaproteobacteria</taxon>
        <taxon>Sneathiellales</taxon>
        <taxon>Sneathiellaceae</taxon>
        <taxon>Sneathiella</taxon>
    </lineage>
</organism>
<evidence type="ECO:0000256" key="1">
    <source>
        <dbReference type="ARBA" id="ARBA00009320"/>
    </source>
</evidence>
<dbReference type="InterPro" id="IPR027417">
    <property type="entry name" value="P-loop_NTPase"/>
</dbReference>
<dbReference type="GO" id="GO:0009082">
    <property type="term" value="P:branched-chain amino acid biosynthetic process"/>
    <property type="evidence" value="ECO:0007669"/>
    <property type="project" value="UniProtKB-KW"/>
</dbReference>
<comment type="similarity">
    <text evidence="1">Belongs to the class-IV pyridoxal-phosphate-dependent aminotransferase family.</text>
</comment>
<comment type="caution">
    <text evidence="3">The sequence shown here is derived from an EMBL/GenBank/DDBJ whole genome shotgun (WGS) entry which is preliminary data.</text>
</comment>
<keyword evidence="4" id="KW-1185">Reference proteome</keyword>
<dbReference type="SUPFAM" id="SSF52540">
    <property type="entry name" value="P-loop containing nucleoside triphosphate hydrolases"/>
    <property type="match status" value="1"/>
</dbReference>
<dbReference type="Proteomes" id="UP000445696">
    <property type="component" value="Unassembled WGS sequence"/>
</dbReference>
<reference evidence="3 4" key="1">
    <citation type="journal article" date="2014" name="Int. J. Syst. Evol. Microbiol.">
        <title>Sneathiella chungangensis sp. nov., isolated from a marine sand, and emended description of the genus Sneathiella.</title>
        <authorList>
            <person name="Siamphan C."/>
            <person name="Kim H."/>
            <person name="Lee J.S."/>
            <person name="Kim W."/>
        </authorList>
    </citation>
    <scope>NUCLEOTIDE SEQUENCE [LARGE SCALE GENOMIC DNA]</scope>
    <source>
        <strain evidence="3 4">KCTC 32476</strain>
    </source>
</reference>
<name>A0A845MJJ9_9PROT</name>
<keyword evidence="2" id="KW-0028">Amino-acid biosynthesis</keyword>
<dbReference type="Gene3D" id="3.40.50.300">
    <property type="entry name" value="P-loop containing nucleotide triphosphate hydrolases"/>
    <property type="match status" value="1"/>
</dbReference>
<evidence type="ECO:0000313" key="4">
    <source>
        <dbReference type="Proteomes" id="UP000445696"/>
    </source>
</evidence>
<dbReference type="AlphaFoldDB" id="A0A845MJJ9"/>
<keyword evidence="2" id="KW-0100">Branched-chain amino acid biosynthesis</keyword>
<dbReference type="InterPro" id="IPR050571">
    <property type="entry name" value="Class-IV_PLP-Dep_Aminotrnsfr"/>
</dbReference>
<protein>
    <submittedName>
        <fullName evidence="3">HAD family hydrolase</fullName>
    </submittedName>
</protein>
<keyword evidence="3" id="KW-0378">Hydrolase</keyword>
<dbReference type="GO" id="GO:0016787">
    <property type="term" value="F:hydrolase activity"/>
    <property type="evidence" value="ECO:0007669"/>
    <property type="project" value="UniProtKB-KW"/>
</dbReference>
<dbReference type="RefSeq" id="WP_161339605.1">
    <property type="nucleotide sequence ID" value="NZ_JBHSDG010000003.1"/>
</dbReference>
<proteinExistence type="inferred from homology"/>
<sequence length="244" mass="27894">MTEDAEAVRISMWSGPRNISTAMMRSFASRPGCKVVDEPFYAYYLARTGLRHPMFEEVIASQPTDWRLVAENLNAPLLSARLLYIKHMTHHMLEEIDLGVFRNHLNCFLIRDPRRVIASYSAKWDRITTEDIGIRRQLEIFNALTQLTGKTPVVIEAEDILKKPEEMLAKLCAALGIDWCAEMLSWASGRHPEDGVWASHWYASVEASTGFAPFEERKIALADNLEELAVEQQPYYDALRAHKI</sequence>
<dbReference type="OrthoDB" id="272985at2"/>
<gene>
    <name evidence="3" type="ORF">GQF03_12430</name>
</gene>
<dbReference type="Pfam" id="PF19798">
    <property type="entry name" value="Sulfotransfer_5"/>
    <property type="match status" value="1"/>
</dbReference>